<dbReference type="Gene3D" id="3.30.70.270">
    <property type="match status" value="2"/>
</dbReference>
<dbReference type="PANTHER" id="PTHR37984:SF5">
    <property type="entry name" value="PROTEIN NYNRIN-LIKE"/>
    <property type="match status" value="1"/>
</dbReference>
<dbReference type="VEuPathDB" id="FungiDB:AeMF1_017718"/>
<dbReference type="InterPro" id="IPR043502">
    <property type="entry name" value="DNA/RNA_pol_sf"/>
</dbReference>
<evidence type="ECO:0000256" key="5">
    <source>
        <dbReference type="ARBA" id="ARBA00022759"/>
    </source>
</evidence>
<dbReference type="CDD" id="cd01647">
    <property type="entry name" value="RT_LTR"/>
    <property type="match status" value="1"/>
</dbReference>
<keyword evidence="3" id="KW-0548">Nucleotidyltransferase</keyword>
<reference evidence="11 12" key="1">
    <citation type="submission" date="2019-07" db="EMBL/GenBank/DDBJ databases">
        <title>Genomics analysis of Aphanomyces spp. identifies a new class of oomycete effector associated with host adaptation.</title>
        <authorList>
            <person name="Gaulin E."/>
        </authorList>
    </citation>
    <scope>NUCLEOTIDE SEQUENCE [LARGE SCALE GENOMIC DNA]</scope>
    <source>
        <strain evidence="11 12">ATCC 201684</strain>
    </source>
</reference>
<dbReference type="InterPro" id="IPR000477">
    <property type="entry name" value="RT_dom"/>
</dbReference>
<dbReference type="GO" id="GO:0003676">
    <property type="term" value="F:nucleic acid binding"/>
    <property type="evidence" value="ECO:0007669"/>
    <property type="project" value="InterPro"/>
</dbReference>
<feature type="compositionally biased region" description="Basic residues" evidence="8">
    <location>
        <begin position="438"/>
        <end position="450"/>
    </location>
</feature>
<feature type="region of interest" description="Disordered" evidence="8">
    <location>
        <begin position="799"/>
        <end position="823"/>
    </location>
</feature>
<evidence type="ECO:0000256" key="6">
    <source>
        <dbReference type="ARBA" id="ARBA00022801"/>
    </source>
</evidence>
<dbReference type="InterPro" id="IPR043128">
    <property type="entry name" value="Rev_trsase/Diguanyl_cyclase"/>
</dbReference>
<dbReference type="SUPFAM" id="SSF56672">
    <property type="entry name" value="DNA/RNA polymerases"/>
    <property type="match status" value="1"/>
</dbReference>
<dbReference type="GO" id="GO:0003964">
    <property type="term" value="F:RNA-directed DNA polymerase activity"/>
    <property type="evidence" value="ECO:0007669"/>
    <property type="project" value="UniProtKB-KW"/>
</dbReference>
<dbReference type="Pfam" id="PF17921">
    <property type="entry name" value="Integrase_H2C2"/>
    <property type="match status" value="1"/>
</dbReference>
<comment type="caution">
    <text evidence="11">The sequence shown here is derived from an EMBL/GenBank/DDBJ whole genome shotgun (WGS) entry which is preliminary data.</text>
</comment>
<evidence type="ECO:0000256" key="8">
    <source>
        <dbReference type="SAM" id="MobiDB-lite"/>
    </source>
</evidence>
<evidence type="ECO:0000259" key="9">
    <source>
        <dbReference type="PROSITE" id="PS50878"/>
    </source>
</evidence>
<evidence type="ECO:0000256" key="7">
    <source>
        <dbReference type="ARBA" id="ARBA00022918"/>
    </source>
</evidence>
<dbReference type="Pfam" id="PF00665">
    <property type="entry name" value="rve"/>
    <property type="match status" value="1"/>
</dbReference>
<dbReference type="CDD" id="cd09274">
    <property type="entry name" value="RNase_HI_RT_Ty3"/>
    <property type="match status" value="1"/>
</dbReference>
<dbReference type="InterPro" id="IPR041588">
    <property type="entry name" value="Integrase_H2C2"/>
</dbReference>
<dbReference type="InterPro" id="IPR001584">
    <property type="entry name" value="Integrase_cat-core"/>
</dbReference>
<evidence type="ECO:0000256" key="4">
    <source>
        <dbReference type="ARBA" id="ARBA00022722"/>
    </source>
</evidence>
<dbReference type="Gene3D" id="1.10.340.70">
    <property type="match status" value="1"/>
</dbReference>
<evidence type="ECO:0000256" key="3">
    <source>
        <dbReference type="ARBA" id="ARBA00022695"/>
    </source>
</evidence>
<sequence>MEAEINQYQDLGLIRPSKSPWASPVLMIRKPDGSIRFCIDYRRLNKVTVKDSYPMPRIDDLLDVLGRAKLFSTMDIASGYWNVPMAKESIEKTAFTCKYGLYEWLVMPFGLCNAVPCFERLMEQILMDYKWRTCLVYLDDCIVFSEDFGTHLVRLRQVLSKFREAGFKLKMSKCKWGRSSVPFLGHIVTPAGLLPNPEKIKSVLRIKPLKDVAEVRAFLGLAGYFRRFVKDFAEIAAPLTALLSADTFTWTPECDRALDTLKRRLVSPPVLAHPDFDLPFSIWVDASHIAVGAVLMQKQQGKNRVIAYASQSLSKAQAKWINKDSGISEIECYGVVWATRKFRPYIDRRHFTLYTDHEALTWLFNTGTRSGNHKLARWAMELQGLDYTVVHKPGELNGAADGLSRLACPILTRSRARHAQTSLDNDGARAMEEAVLTRRQHHHSSSRARSARFNTPDPPTRDPEPRGKGPSTNSTVELFNARGRPTARLYNEQGSDPEISAIRAYLEDGAVPIDPRLHKRVTRNGHQFTIRQGIVCRFVTIETPLRNSELVVVPMIPGSMIEEVLRTSHCSPFAGHLGFNKTRERIRRTAYWTDWIQDCKYFVIMCPDCNKAKGGRPLRQGPMQRMPIYDLKGPFDLMVVDALGPLPTSENGNKYILVFGDYFTRWIEAFPVPDLKTSTFTGTLIDEVLCRFGVPNRLLSDRGSNSISELAETMYTTLGIHKRTSAFVDLVSFPDDDVAYTNSGSPIYRIVDKKREPGTRETDYLVEHVDGSKYWTPLSKLSEYRSYVDDYESQLRMDRGLPPLRRSPRFRDLDIEPKNDTQF</sequence>
<dbReference type="Pfam" id="PF17917">
    <property type="entry name" value="RT_RNaseH"/>
    <property type="match status" value="1"/>
</dbReference>
<dbReference type="PROSITE" id="PS50878">
    <property type="entry name" value="RT_POL"/>
    <property type="match status" value="1"/>
</dbReference>
<dbReference type="Pfam" id="PF00078">
    <property type="entry name" value="RVT_1"/>
    <property type="match status" value="1"/>
</dbReference>
<feature type="region of interest" description="Disordered" evidence="8">
    <location>
        <begin position="435"/>
        <end position="476"/>
    </location>
</feature>
<dbReference type="PROSITE" id="PS50994">
    <property type="entry name" value="INTEGRASE"/>
    <property type="match status" value="1"/>
</dbReference>
<evidence type="ECO:0000313" key="12">
    <source>
        <dbReference type="Proteomes" id="UP000481153"/>
    </source>
</evidence>
<evidence type="ECO:0000259" key="10">
    <source>
        <dbReference type="PROSITE" id="PS50994"/>
    </source>
</evidence>
<dbReference type="EMBL" id="VJMJ01000287">
    <property type="protein sequence ID" value="KAF0724018.1"/>
    <property type="molecule type" value="Genomic_DNA"/>
</dbReference>
<keyword evidence="4" id="KW-0540">Nuclease</keyword>
<gene>
    <name evidence="11" type="ORF">Ae201684_017218</name>
</gene>
<dbReference type="Proteomes" id="UP000481153">
    <property type="component" value="Unassembled WGS sequence"/>
</dbReference>
<dbReference type="FunFam" id="3.10.20.370:FF:000001">
    <property type="entry name" value="Retrovirus-related Pol polyprotein from transposon 17.6-like protein"/>
    <property type="match status" value="1"/>
</dbReference>
<dbReference type="FunFam" id="3.10.10.10:FF:000007">
    <property type="entry name" value="Retrovirus-related Pol polyprotein from transposon 17.6-like Protein"/>
    <property type="match status" value="1"/>
</dbReference>
<dbReference type="Gene3D" id="3.30.420.10">
    <property type="entry name" value="Ribonuclease H-like superfamily/Ribonuclease H"/>
    <property type="match status" value="1"/>
</dbReference>
<keyword evidence="5" id="KW-0255">Endonuclease</keyword>
<evidence type="ECO:0000256" key="1">
    <source>
        <dbReference type="ARBA" id="ARBA00022670"/>
    </source>
</evidence>
<dbReference type="PANTHER" id="PTHR37984">
    <property type="entry name" value="PROTEIN CBG26694"/>
    <property type="match status" value="1"/>
</dbReference>
<feature type="domain" description="Integrase catalytic" evidence="10">
    <location>
        <begin position="630"/>
        <end position="720"/>
    </location>
</feature>
<keyword evidence="7" id="KW-0695">RNA-directed DNA polymerase</keyword>
<dbReference type="InterPro" id="IPR012337">
    <property type="entry name" value="RNaseH-like_sf"/>
</dbReference>
<dbReference type="GO" id="GO:0006508">
    <property type="term" value="P:proteolysis"/>
    <property type="evidence" value="ECO:0007669"/>
    <property type="project" value="UniProtKB-KW"/>
</dbReference>
<dbReference type="GO" id="GO:0015074">
    <property type="term" value="P:DNA integration"/>
    <property type="evidence" value="ECO:0007669"/>
    <property type="project" value="InterPro"/>
</dbReference>
<protein>
    <recommendedName>
        <fullName evidence="13">Reverse transcriptase domain-containing protein</fullName>
    </recommendedName>
</protein>
<dbReference type="InterPro" id="IPR041373">
    <property type="entry name" value="RT_RNaseH"/>
</dbReference>
<dbReference type="SUPFAM" id="SSF53098">
    <property type="entry name" value="Ribonuclease H-like"/>
    <property type="match status" value="1"/>
</dbReference>
<dbReference type="FunFam" id="1.10.340.70:FF:000001">
    <property type="entry name" value="Retrovirus-related Pol polyprotein from transposon gypsy-like Protein"/>
    <property type="match status" value="1"/>
</dbReference>
<evidence type="ECO:0000256" key="2">
    <source>
        <dbReference type="ARBA" id="ARBA00022679"/>
    </source>
</evidence>
<dbReference type="GO" id="GO:0004519">
    <property type="term" value="F:endonuclease activity"/>
    <property type="evidence" value="ECO:0007669"/>
    <property type="project" value="UniProtKB-KW"/>
</dbReference>
<keyword evidence="2" id="KW-0808">Transferase</keyword>
<feature type="domain" description="Reverse transcriptase" evidence="9">
    <location>
        <begin position="9"/>
        <end position="188"/>
    </location>
</feature>
<proteinExistence type="predicted"/>
<keyword evidence="6" id="KW-0378">Hydrolase</keyword>
<evidence type="ECO:0000313" key="11">
    <source>
        <dbReference type="EMBL" id="KAF0724018.1"/>
    </source>
</evidence>
<dbReference type="VEuPathDB" id="FungiDB:AeMF1_017926"/>
<dbReference type="FunFam" id="3.30.70.270:FF:000020">
    <property type="entry name" value="Transposon Tf2-6 polyprotein-like Protein"/>
    <property type="match status" value="1"/>
</dbReference>
<dbReference type="InterPro" id="IPR050951">
    <property type="entry name" value="Retrovirus_Pol_polyprotein"/>
</dbReference>
<accession>A0A6G0WCK7</accession>
<dbReference type="Gene3D" id="3.10.10.10">
    <property type="entry name" value="HIV Type 1 Reverse Transcriptase, subunit A, domain 1"/>
    <property type="match status" value="1"/>
</dbReference>
<dbReference type="InterPro" id="IPR036397">
    <property type="entry name" value="RNaseH_sf"/>
</dbReference>
<organism evidence="11 12">
    <name type="scientific">Aphanomyces euteiches</name>
    <dbReference type="NCBI Taxonomy" id="100861"/>
    <lineage>
        <taxon>Eukaryota</taxon>
        <taxon>Sar</taxon>
        <taxon>Stramenopiles</taxon>
        <taxon>Oomycota</taxon>
        <taxon>Saprolegniomycetes</taxon>
        <taxon>Saprolegniales</taxon>
        <taxon>Verrucalvaceae</taxon>
        <taxon>Aphanomyces</taxon>
    </lineage>
</organism>
<dbReference type="AlphaFoldDB" id="A0A6G0WCK7"/>
<keyword evidence="1" id="KW-0645">Protease</keyword>
<keyword evidence="12" id="KW-1185">Reference proteome</keyword>
<feature type="compositionally biased region" description="Basic and acidic residues" evidence="8">
    <location>
        <begin position="809"/>
        <end position="823"/>
    </location>
</feature>
<dbReference type="GO" id="GO:0008233">
    <property type="term" value="F:peptidase activity"/>
    <property type="evidence" value="ECO:0007669"/>
    <property type="project" value="UniProtKB-KW"/>
</dbReference>
<name>A0A6G0WCK7_9STRA</name>
<evidence type="ECO:0008006" key="13">
    <source>
        <dbReference type="Google" id="ProtNLM"/>
    </source>
</evidence>